<comment type="caution">
    <text evidence="1">The sequence shown here is derived from an EMBL/GenBank/DDBJ whole genome shotgun (WGS) entry which is preliminary data.</text>
</comment>
<organism evidence="1 2">
    <name type="scientific">Entomophthora muscae</name>
    <dbReference type="NCBI Taxonomy" id="34485"/>
    <lineage>
        <taxon>Eukaryota</taxon>
        <taxon>Fungi</taxon>
        <taxon>Fungi incertae sedis</taxon>
        <taxon>Zoopagomycota</taxon>
        <taxon>Entomophthoromycotina</taxon>
        <taxon>Entomophthoromycetes</taxon>
        <taxon>Entomophthorales</taxon>
        <taxon>Entomophthoraceae</taxon>
        <taxon>Entomophthora</taxon>
    </lineage>
</organism>
<accession>A0ACC2URD7</accession>
<protein>
    <submittedName>
        <fullName evidence="1">Uncharacterized protein</fullName>
    </submittedName>
</protein>
<sequence>MARWRDDNKVLSHKIASLETKLFKALSKEGNGNKIQGQDNDGMDWLDLDLPQTHASKAQQKEIHYHCYQLCHLLASSTSRKKIISKFGKPELLITDGGKELTSEDTNVYLTKMGFSTQ</sequence>
<evidence type="ECO:0000313" key="2">
    <source>
        <dbReference type="Proteomes" id="UP001165960"/>
    </source>
</evidence>
<keyword evidence="2" id="KW-1185">Reference proteome</keyword>
<evidence type="ECO:0000313" key="1">
    <source>
        <dbReference type="EMBL" id="KAJ9089603.1"/>
    </source>
</evidence>
<proteinExistence type="predicted"/>
<dbReference type="Proteomes" id="UP001165960">
    <property type="component" value="Unassembled WGS sequence"/>
</dbReference>
<dbReference type="EMBL" id="QTSX02000038">
    <property type="protein sequence ID" value="KAJ9089603.1"/>
    <property type="molecule type" value="Genomic_DNA"/>
</dbReference>
<reference evidence="1" key="1">
    <citation type="submission" date="2022-04" db="EMBL/GenBank/DDBJ databases">
        <title>Genome of the entomopathogenic fungus Entomophthora muscae.</title>
        <authorList>
            <person name="Elya C."/>
            <person name="Lovett B.R."/>
            <person name="Lee E."/>
            <person name="Macias A.M."/>
            <person name="Hajek A.E."/>
            <person name="De Bivort B.L."/>
            <person name="Kasson M.T."/>
            <person name="De Fine Licht H.H."/>
            <person name="Stajich J.E."/>
        </authorList>
    </citation>
    <scope>NUCLEOTIDE SEQUENCE</scope>
    <source>
        <strain evidence="1">Berkeley</strain>
    </source>
</reference>
<name>A0ACC2URD7_9FUNG</name>
<gene>
    <name evidence="1" type="ORF">DSO57_1011202</name>
</gene>